<gene>
    <name evidence="2" type="ORF">EHT25_10790</name>
</gene>
<proteinExistence type="predicted"/>
<dbReference type="Proteomes" id="UP000271925">
    <property type="component" value="Unassembled WGS sequence"/>
</dbReference>
<dbReference type="EMBL" id="RQJO01000008">
    <property type="protein sequence ID" value="RRB04008.1"/>
    <property type="molecule type" value="Genomic_DNA"/>
</dbReference>
<feature type="signal peptide" evidence="1">
    <location>
        <begin position="1"/>
        <end position="21"/>
    </location>
</feature>
<reference evidence="2 3" key="1">
    <citation type="submission" date="2018-11" db="EMBL/GenBank/DDBJ databases">
        <authorList>
            <person name="Zhou Z."/>
            <person name="Wang G."/>
        </authorList>
    </citation>
    <scope>NUCLEOTIDE SEQUENCE [LARGE SCALE GENOMIC DNA]</scope>
    <source>
        <strain evidence="2 3">KCTC52004</strain>
    </source>
</reference>
<protein>
    <recommendedName>
        <fullName evidence="4">DUF4919 domain-containing protein</fullName>
    </recommendedName>
</protein>
<evidence type="ECO:0000256" key="1">
    <source>
        <dbReference type="SAM" id="SignalP"/>
    </source>
</evidence>
<dbReference type="InterPro" id="IPR046505">
    <property type="entry name" value="DUF6683"/>
</dbReference>
<sequence length="244" mass="27010">MKNRCKLALAVFLFLSTTAFAQYEIASSVASGEALFQSNFSAINSTLLNSYSKKKATSEKPLALTPSKLKALDFSRSSSISEKIKKLFINQITQANPSAQPKLEQLFANNRLVTEFDSLLAGNGFSGRNLADALTAYLVINWQVANNQEFNDPNGFNNVRQVMRVALLSSEELADLQDRDKQTIAETMAYQSLIMRTAYQDLKKANNRTGLANLQKIVHKSVKDLGFDLKAVRLTSAGFVKKAR</sequence>
<dbReference type="RefSeq" id="WP_124874305.1">
    <property type="nucleotide sequence ID" value="NZ_RQJO01000008.1"/>
</dbReference>
<accession>A0A3P1BSE2</accession>
<evidence type="ECO:0000313" key="2">
    <source>
        <dbReference type="EMBL" id="RRB04008.1"/>
    </source>
</evidence>
<keyword evidence="1" id="KW-0732">Signal</keyword>
<dbReference type="OrthoDB" id="5974470at2"/>
<feature type="chain" id="PRO_5018070539" description="DUF4919 domain-containing protein" evidence="1">
    <location>
        <begin position="22"/>
        <end position="244"/>
    </location>
</feature>
<organism evidence="2 3">
    <name type="scientific">Larkinella rosea</name>
    <dbReference type="NCBI Taxonomy" id="2025312"/>
    <lineage>
        <taxon>Bacteria</taxon>
        <taxon>Pseudomonadati</taxon>
        <taxon>Bacteroidota</taxon>
        <taxon>Cytophagia</taxon>
        <taxon>Cytophagales</taxon>
        <taxon>Spirosomataceae</taxon>
        <taxon>Larkinella</taxon>
    </lineage>
</organism>
<keyword evidence="3" id="KW-1185">Reference proteome</keyword>
<name>A0A3P1BSE2_9BACT</name>
<evidence type="ECO:0008006" key="4">
    <source>
        <dbReference type="Google" id="ProtNLM"/>
    </source>
</evidence>
<comment type="caution">
    <text evidence="2">The sequence shown here is derived from an EMBL/GenBank/DDBJ whole genome shotgun (WGS) entry which is preliminary data.</text>
</comment>
<dbReference type="Pfam" id="PF20388">
    <property type="entry name" value="DUF6683"/>
    <property type="match status" value="1"/>
</dbReference>
<evidence type="ECO:0000313" key="3">
    <source>
        <dbReference type="Proteomes" id="UP000271925"/>
    </source>
</evidence>
<dbReference type="AlphaFoldDB" id="A0A3P1BSE2"/>